<comment type="caution">
    <text evidence="1">The sequence shown here is derived from an EMBL/GenBank/DDBJ whole genome shotgun (WGS) entry which is preliminary data.</text>
</comment>
<evidence type="ECO:0000313" key="1">
    <source>
        <dbReference type="EMBL" id="RHL33940.1"/>
    </source>
</evidence>
<name>A0AA92V9L1_9BACT</name>
<evidence type="ECO:0008006" key="3">
    <source>
        <dbReference type="Google" id="ProtNLM"/>
    </source>
</evidence>
<gene>
    <name evidence="1" type="ORF">DW026_13670</name>
</gene>
<protein>
    <recommendedName>
        <fullName evidence="3">Glycosyl transferase</fullName>
    </recommendedName>
</protein>
<dbReference type="AlphaFoldDB" id="A0AA92V9L1"/>
<dbReference type="EMBL" id="QROP01000053">
    <property type="protein sequence ID" value="RHL33940.1"/>
    <property type="molecule type" value="Genomic_DNA"/>
</dbReference>
<dbReference type="RefSeq" id="WP_118417009.1">
    <property type="nucleotide sequence ID" value="NZ_QROP01000053.1"/>
</dbReference>
<proteinExistence type="predicted"/>
<sequence>MDKYYQFGKNKLGPLLLGYSKWLYENFRKEHIDKVYFFSRDGYLMKQAFDLLYKENTDIKTYYLEVSRRSLRVPILWKNYSLENLLTMLSPSMLIPVISIFDAVGLNASDYQKLLHKYGFDLHTTFYRKDLLSNSNLMEMYSELSQAIEKKSLSEFENLKEYLKEKNIGGKFAIVDIGWSGGMQRFLQTTLAEIGIEADIYGYYTGVASYYKRNLTDTNTTLNMHGYLFDFMHNPTDKDCRNCFVGLYEMLFLETKGSVEKYKRDEDGNVFAQRYPYEYCIEGQMLPEVKCIRNVQKGALDYVGFNRQKNVEKKDKLQQCQELLKGGQNPSFETLKLFADFRFFDEGEYYNLAKPKSLLYYLFHPTIFKIDFLKSRWKTGFLKRLLVLPLPYYQIYKFLKKNS</sequence>
<organism evidence="1 2">
    <name type="scientific">Segatella copri</name>
    <dbReference type="NCBI Taxonomy" id="165179"/>
    <lineage>
        <taxon>Bacteria</taxon>
        <taxon>Pseudomonadati</taxon>
        <taxon>Bacteroidota</taxon>
        <taxon>Bacteroidia</taxon>
        <taxon>Bacteroidales</taxon>
        <taxon>Prevotellaceae</taxon>
        <taxon>Segatella</taxon>
    </lineage>
</organism>
<dbReference type="Proteomes" id="UP000283672">
    <property type="component" value="Unassembled WGS sequence"/>
</dbReference>
<accession>A0AA92V9L1</accession>
<evidence type="ECO:0000313" key="2">
    <source>
        <dbReference type="Proteomes" id="UP000283672"/>
    </source>
</evidence>
<reference evidence="1 2" key="1">
    <citation type="submission" date="2018-08" db="EMBL/GenBank/DDBJ databases">
        <title>A genome reference for cultivated species of the human gut microbiota.</title>
        <authorList>
            <person name="Zou Y."/>
            <person name="Xue W."/>
            <person name="Luo G."/>
        </authorList>
    </citation>
    <scope>NUCLEOTIDE SEQUENCE [LARGE SCALE GENOMIC DNA]</scope>
    <source>
        <strain evidence="1 2">AF38-11</strain>
    </source>
</reference>